<accession>A0A6I7HM30</accession>
<evidence type="ECO:0000256" key="1">
    <source>
        <dbReference type="SAM" id="Phobius"/>
    </source>
</evidence>
<name>A0A6I7HM30_9HYPH</name>
<comment type="caution">
    <text evidence="2">The sequence shown here is derived from an EMBL/GenBank/DDBJ whole genome shotgun (WGS) entry which is preliminary data.</text>
</comment>
<sequence>MTDKVTLINLVWLATMTAMLATSVTFYMSEKNDAKFYGPPMTASYHTFGH</sequence>
<feature type="transmembrane region" description="Helical" evidence="1">
    <location>
        <begin position="6"/>
        <end position="27"/>
    </location>
</feature>
<organism evidence="2 3">
    <name type="scientific">Ciceribacter lividus</name>
    <dbReference type="NCBI Taxonomy" id="1197950"/>
    <lineage>
        <taxon>Bacteria</taxon>
        <taxon>Pseudomonadati</taxon>
        <taxon>Pseudomonadota</taxon>
        <taxon>Alphaproteobacteria</taxon>
        <taxon>Hyphomicrobiales</taxon>
        <taxon>Rhizobiaceae</taxon>
        <taxon>Ciceribacter</taxon>
    </lineage>
</organism>
<keyword evidence="1" id="KW-0472">Membrane</keyword>
<protein>
    <submittedName>
        <fullName evidence="2">Uncharacterized protein</fullName>
    </submittedName>
</protein>
<dbReference type="RefSeq" id="WP_170141850.1">
    <property type="nucleotide sequence ID" value="NZ_QPIX01000005.1"/>
</dbReference>
<gene>
    <name evidence="2" type="ORF">DFR48_105317</name>
</gene>
<reference evidence="2 3" key="1">
    <citation type="submission" date="2018-07" db="EMBL/GenBank/DDBJ databases">
        <title>Genomic Encyclopedia of Type Strains, Phase IV (KMG-IV): sequencing the most valuable type-strain genomes for metagenomic binning, comparative biology and taxonomic classification.</title>
        <authorList>
            <person name="Goeker M."/>
        </authorList>
    </citation>
    <scope>NUCLEOTIDE SEQUENCE [LARGE SCALE GENOMIC DNA]</scope>
    <source>
        <strain evidence="2 3">DSM 25528</strain>
    </source>
</reference>
<proteinExistence type="predicted"/>
<dbReference type="Proteomes" id="UP000252582">
    <property type="component" value="Unassembled WGS sequence"/>
</dbReference>
<dbReference type="EMBL" id="QPIX01000005">
    <property type="protein sequence ID" value="RCW24971.1"/>
    <property type="molecule type" value="Genomic_DNA"/>
</dbReference>
<keyword evidence="1" id="KW-1133">Transmembrane helix</keyword>
<keyword evidence="1" id="KW-0812">Transmembrane</keyword>
<dbReference type="AlphaFoldDB" id="A0A6I7HM30"/>
<evidence type="ECO:0000313" key="2">
    <source>
        <dbReference type="EMBL" id="RCW24971.1"/>
    </source>
</evidence>
<keyword evidence="3" id="KW-1185">Reference proteome</keyword>
<evidence type="ECO:0000313" key="3">
    <source>
        <dbReference type="Proteomes" id="UP000252582"/>
    </source>
</evidence>